<accession>A0ABS8K0M4</accession>
<reference evidence="2 3" key="1">
    <citation type="submission" date="2021-11" db="EMBL/GenBank/DDBJ databases">
        <authorList>
            <person name="Oh E.-T."/>
            <person name="Kim S.-B."/>
        </authorList>
    </citation>
    <scope>NUCLEOTIDE SEQUENCE [LARGE SCALE GENOMIC DNA]</scope>
    <source>
        <strain evidence="2 3">MMS20-SJTR3</strain>
    </source>
</reference>
<organism evidence="2 3">
    <name type="scientific">Paraburkholderia sejongensis</name>
    <dbReference type="NCBI Taxonomy" id="2886946"/>
    <lineage>
        <taxon>Bacteria</taxon>
        <taxon>Pseudomonadati</taxon>
        <taxon>Pseudomonadota</taxon>
        <taxon>Betaproteobacteria</taxon>
        <taxon>Burkholderiales</taxon>
        <taxon>Burkholderiaceae</taxon>
        <taxon>Paraburkholderia</taxon>
    </lineage>
</organism>
<evidence type="ECO:0000256" key="1">
    <source>
        <dbReference type="SAM" id="SignalP"/>
    </source>
</evidence>
<protein>
    <submittedName>
        <fullName evidence="2">Uncharacterized protein</fullName>
    </submittedName>
</protein>
<feature type="chain" id="PRO_5046977833" evidence="1">
    <location>
        <begin position="22"/>
        <end position="154"/>
    </location>
</feature>
<dbReference type="EMBL" id="JAJITD010000012">
    <property type="protein sequence ID" value="MCC8395488.1"/>
    <property type="molecule type" value="Genomic_DNA"/>
</dbReference>
<evidence type="ECO:0000313" key="3">
    <source>
        <dbReference type="Proteomes" id="UP001431019"/>
    </source>
</evidence>
<sequence>MRIIFGFLAVLAVFPSSAWCAALDEQLACSETAHDFVSQLVDAHSIKTPPQRVEPNSVNAYRPANGANLTAFGLPVHAVFGYQPNDPLFKVGAGEASAHPVYGAVVRGSADTVKRLLTNAGSTAVVHSVVPLILTAIVCTQQAGEAGSQVGMAP</sequence>
<proteinExistence type="predicted"/>
<name>A0ABS8K0M4_9BURK</name>
<dbReference type="Proteomes" id="UP001431019">
    <property type="component" value="Unassembled WGS sequence"/>
</dbReference>
<dbReference type="RefSeq" id="WP_230511849.1">
    <property type="nucleotide sequence ID" value="NZ_JAJITD010000012.1"/>
</dbReference>
<keyword evidence="3" id="KW-1185">Reference proteome</keyword>
<evidence type="ECO:0000313" key="2">
    <source>
        <dbReference type="EMBL" id="MCC8395488.1"/>
    </source>
</evidence>
<keyword evidence="1" id="KW-0732">Signal</keyword>
<feature type="signal peptide" evidence="1">
    <location>
        <begin position="1"/>
        <end position="21"/>
    </location>
</feature>
<gene>
    <name evidence="2" type="ORF">LJ656_23145</name>
</gene>
<comment type="caution">
    <text evidence="2">The sequence shown here is derived from an EMBL/GenBank/DDBJ whole genome shotgun (WGS) entry which is preliminary data.</text>
</comment>